<evidence type="ECO:0000313" key="2">
    <source>
        <dbReference type="Proteomes" id="UP000232722"/>
    </source>
</evidence>
<name>A0A2N0P234_9GLOM</name>
<evidence type="ECO:0000313" key="1">
    <source>
        <dbReference type="EMBL" id="PKC00892.1"/>
    </source>
</evidence>
<dbReference type="Proteomes" id="UP000232722">
    <property type="component" value="Unassembled WGS sequence"/>
</dbReference>
<dbReference type="AlphaFoldDB" id="A0A2N0P234"/>
<organism evidence="1 2">
    <name type="scientific">Rhizophagus irregularis</name>
    <dbReference type="NCBI Taxonomy" id="588596"/>
    <lineage>
        <taxon>Eukaryota</taxon>
        <taxon>Fungi</taxon>
        <taxon>Fungi incertae sedis</taxon>
        <taxon>Mucoromycota</taxon>
        <taxon>Glomeromycotina</taxon>
        <taxon>Glomeromycetes</taxon>
        <taxon>Glomerales</taxon>
        <taxon>Glomeraceae</taxon>
        <taxon>Rhizophagus</taxon>
    </lineage>
</organism>
<reference evidence="1 2" key="2">
    <citation type="submission" date="2017-09" db="EMBL/GenBank/DDBJ databases">
        <title>Extensive intraspecific genome diversity in a model arbuscular mycorrhizal fungus.</title>
        <authorList>
            <person name="Chen E.C."/>
            <person name="Morin E."/>
            <person name="Beaudet D."/>
            <person name="Noel J."/>
            <person name="Ndikumana S."/>
            <person name="Charron P."/>
            <person name="St-Onge C."/>
            <person name="Giorgi J."/>
            <person name="Grigoriev I.V."/>
            <person name="Roux C."/>
            <person name="Martin F.M."/>
            <person name="Corradi N."/>
        </authorList>
    </citation>
    <scope>NUCLEOTIDE SEQUENCE [LARGE SCALE GENOMIC DNA]</scope>
    <source>
        <strain evidence="1 2">A5</strain>
    </source>
</reference>
<proteinExistence type="predicted"/>
<reference evidence="1 2" key="1">
    <citation type="submission" date="2016-04" db="EMBL/GenBank/DDBJ databases">
        <title>Genome analyses suggest a sexual origin of heterokaryosis in a supposedly ancient asexual fungus.</title>
        <authorList>
            <person name="Ropars J."/>
            <person name="Sedzielewska K."/>
            <person name="Noel J."/>
            <person name="Charron P."/>
            <person name="Farinelli L."/>
            <person name="Marton T."/>
            <person name="Kruger M."/>
            <person name="Pelin A."/>
            <person name="Brachmann A."/>
            <person name="Corradi N."/>
        </authorList>
    </citation>
    <scope>NUCLEOTIDE SEQUENCE [LARGE SCALE GENOMIC DNA]</scope>
    <source>
        <strain evidence="1 2">A5</strain>
    </source>
</reference>
<dbReference type="VEuPathDB" id="FungiDB:RhiirFUN_003455"/>
<gene>
    <name evidence="1" type="ORF">RhiirA5_427549</name>
</gene>
<dbReference type="EMBL" id="LLXJ01001756">
    <property type="protein sequence ID" value="PKC00892.1"/>
    <property type="molecule type" value="Genomic_DNA"/>
</dbReference>
<comment type="caution">
    <text evidence="1">The sequence shown here is derived from an EMBL/GenBank/DDBJ whole genome shotgun (WGS) entry which is preliminary data.</text>
</comment>
<sequence>MSNSKQRPYKQENYPASPEIIYYGDRKFNYTVIQEGVYPPVAQLKFTEVPNYFPVPDNYIIKTTWSWSNNCQTIQCSIYYIEGNPHYLIYFGNNFQHQVVSVQSTFDASVELHNIITSNKKTAVSGVHLYGLQLKCLAKCTQINFENSIQNYYNPKDRVVLKTLEFTVQNKDYYTTFGEKNPNKQKQKLQSVVRIQDVENVLRDAYHYFAAMESKLPQKYAVSQTRQEIDAHMEQLIPINFVDLTPTIIPNFSEEPDITDPIIVE</sequence>
<dbReference type="VEuPathDB" id="FungiDB:RhiirA1_401446"/>
<protein>
    <submittedName>
        <fullName evidence="1">Uncharacterized protein</fullName>
    </submittedName>
</protein>
<accession>A0A2N0P234</accession>